<evidence type="ECO:0000313" key="1">
    <source>
        <dbReference type="EMBL" id="CAA6804851.1"/>
    </source>
</evidence>
<proteinExistence type="predicted"/>
<gene>
    <name evidence="1" type="ORF">HELGO_WM14682</name>
</gene>
<dbReference type="AlphaFoldDB" id="A0A6S6SIW3"/>
<accession>A0A6S6SIW3</accession>
<reference evidence="1" key="1">
    <citation type="submission" date="2020-01" db="EMBL/GenBank/DDBJ databases">
        <authorList>
            <person name="Meier V. D."/>
            <person name="Meier V D."/>
        </authorList>
    </citation>
    <scope>NUCLEOTIDE SEQUENCE</scope>
    <source>
        <strain evidence="1">HLG_WM_MAG_06</strain>
    </source>
</reference>
<name>A0A6S6SIW3_9BACT</name>
<organism evidence="1">
    <name type="scientific">uncultured Sulfurovum sp</name>
    <dbReference type="NCBI Taxonomy" id="269237"/>
    <lineage>
        <taxon>Bacteria</taxon>
        <taxon>Pseudomonadati</taxon>
        <taxon>Campylobacterota</taxon>
        <taxon>Epsilonproteobacteria</taxon>
        <taxon>Campylobacterales</taxon>
        <taxon>Sulfurovaceae</taxon>
        <taxon>Sulfurovum</taxon>
        <taxon>environmental samples</taxon>
    </lineage>
</organism>
<dbReference type="EMBL" id="CACVAP010000046">
    <property type="protein sequence ID" value="CAA6804851.1"/>
    <property type="molecule type" value="Genomic_DNA"/>
</dbReference>
<sequence>MSKRIETSIEFWENIINKRNFDEKGYDLDATNYIKNKLGLLRGRSILVGLKSKEKKLEPVELEEFIKVFFESMESFSNMMTDLLNMFEEISVKQTDKNLDIEFDFDKGKSPTTVNLDEFKEYASFFVEINKEFEIPNLDIEKLWELPNILDYLRNKDNLNRGLKGFGEKYYSEYANKGWFENYPEIEKTGNVLLDSQIEKVFYIWKQVVEEIKSYGEVPGKSRYIDNNSEIVQRLDNNEWIPMIIDYIYSLVDCNEEIKNEIANKLEAFFSDMPVIKIKVEERVEKFEEFLKLPFWDKRYELYSVWVFTLIYKATKEYGLTVYTVNNKLSFPFKETHLATISCKMENILIFSEKRTELSNPVGKSRTKNIQPDYSFYREPITDTESSILEIECKQYKKQSTDNFARALIDYSNGRGNAKVLVVNYGEIDKERILKKIDELAVDGISNNKDRCDVIGNLKSKNNEDILIEMIQGELSKYSCMSESL</sequence>
<protein>
    <submittedName>
        <fullName evidence="1">Uncharacterized protein</fullName>
    </submittedName>
</protein>